<name>A0A1I3PV15_HALDA</name>
<keyword evidence="2" id="KW-1185">Reference proteome</keyword>
<proteinExistence type="predicted"/>
<protein>
    <submittedName>
        <fullName evidence="1">Uncharacterized protein</fullName>
    </submittedName>
</protein>
<dbReference type="RefSeq" id="WP_167360008.1">
    <property type="nucleotide sequence ID" value="NZ_FOSB01000001.1"/>
</dbReference>
<reference evidence="2" key="1">
    <citation type="submission" date="2016-10" db="EMBL/GenBank/DDBJ databases">
        <authorList>
            <person name="Varghese N."/>
            <person name="Submissions S."/>
        </authorList>
    </citation>
    <scope>NUCLEOTIDE SEQUENCE [LARGE SCALE GENOMIC DNA]</scope>
    <source>
        <strain evidence="2">CGMCC 1.3704</strain>
    </source>
</reference>
<dbReference type="AlphaFoldDB" id="A0A1I3PV15"/>
<gene>
    <name evidence="1" type="ORF">SAMN04487936_101450</name>
</gene>
<evidence type="ECO:0000313" key="2">
    <source>
        <dbReference type="Proteomes" id="UP000183557"/>
    </source>
</evidence>
<dbReference type="Proteomes" id="UP000183557">
    <property type="component" value="Unassembled WGS sequence"/>
</dbReference>
<organism evidence="1 2">
    <name type="scientific">Halobacillus dabanensis</name>
    <dbReference type="NCBI Taxonomy" id="240302"/>
    <lineage>
        <taxon>Bacteria</taxon>
        <taxon>Bacillati</taxon>
        <taxon>Bacillota</taxon>
        <taxon>Bacilli</taxon>
        <taxon>Bacillales</taxon>
        <taxon>Bacillaceae</taxon>
        <taxon>Halobacillus</taxon>
    </lineage>
</organism>
<accession>A0A1I3PV15</accession>
<evidence type="ECO:0000313" key="1">
    <source>
        <dbReference type="EMBL" id="SFJ25260.1"/>
    </source>
</evidence>
<dbReference type="EMBL" id="FOSB01000001">
    <property type="protein sequence ID" value="SFJ25260.1"/>
    <property type="molecule type" value="Genomic_DNA"/>
</dbReference>
<sequence length="53" mass="6452">MFERLKRLFIPKQCAICKMKPTQPQKYINDQKETVLVCRKCISYAERRAMRKM</sequence>